<feature type="non-terminal residue" evidence="1">
    <location>
        <position position="1"/>
    </location>
</feature>
<gene>
    <name evidence="1" type="ORF">EZS27_029152</name>
</gene>
<dbReference type="AlphaFoldDB" id="A0A5J4QJU1"/>
<dbReference type="EMBL" id="SNRY01003388">
    <property type="protein sequence ID" value="KAA6321164.1"/>
    <property type="molecule type" value="Genomic_DNA"/>
</dbReference>
<name>A0A5J4QJU1_9ZZZZ</name>
<comment type="caution">
    <text evidence="1">The sequence shown here is derived from an EMBL/GenBank/DDBJ whole genome shotgun (WGS) entry which is preliminary data.</text>
</comment>
<protein>
    <submittedName>
        <fullName evidence="1">Uncharacterized protein</fullName>
    </submittedName>
</protein>
<accession>A0A5J4QJU1</accession>
<evidence type="ECO:0000313" key="1">
    <source>
        <dbReference type="EMBL" id="KAA6321164.1"/>
    </source>
</evidence>
<organism evidence="1">
    <name type="scientific">termite gut metagenome</name>
    <dbReference type="NCBI Taxonomy" id="433724"/>
    <lineage>
        <taxon>unclassified sequences</taxon>
        <taxon>metagenomes</taxon>
        <taxon>organismal metagenomes</taxon>
    </lineage>
</organism>
<reference evidence="1" key="1">
    <citation type="submission" date="2019-03" db="EMBL/GenBank/DDBJ databases">
        <title>Single cell metagenomics reveals metabolic interactions within the superorganism composed of flagellate Streblomastix strix and complex community of Bacteroidetes bacteria on its surface.</title>
        <authorList>
            <person name="Treitli S.C."/>
            <person name="Kolisko M."/>
            <person name="Husnik F."/>
            <person name="Keeling P."/>
            <person name="Hampl V."/>
        </authorList>
    </citation>
    <scope>NUCLEOTIDE SEQUENCE</scope>
    <source>
        <strain evidence="1">STM</strain>
    </source>
</reference>
<sequence>TRKRREIYMYSIEDMDNDDIISDVDSTPTYQRDRATLKNIQSKTFVKRGTEEGKHVNAEGTIVF</sequence>
<proteinExistence type="predicted"/>